<name>A0ABT0L663_9GAMM</name>
<keyword evidence="1" id="KW-0378">Hydrolase</keyword>
<organism evidence="1 2">
    <name type="scientific">Shewanella aestuarii</name>
    <dbReference type="NCBI Taxonomy" id="1028752"/>
    <lineage>
        <taxon>Bacteria</taxon>
        <taxon>Pseudomonadati</taxon>
        <taxon>Pseudomonadota</taxon>
        <taxon>Gammaproteobacteria</taxon>
        <taxon>Alteromonadales</taxon>
        <taxon>Shewanellaceae</taxon>
        <taxon>Shewanella</taxon>
    </lineage>
</organism>
<proteinExistence type="predicted"/>
<evidence type="ECO:0000313" key="1">
    <source>
        <dbReference type="EMBL" id="MCL1118910.1"/>
    </source>
</evidence>
<accession>A0ABT0L663</accession>
<keyword evidence="1" id="KW-0255">Endonuclease</keyword>
<comment type="caution">
    <text evidence="1">The sequence shown here is derived from an EMBL/GenBank/DDBJ whole genome shotgun (WGS) entry which is preliminary data.</text>
</comment>
<dbReference type="EC" id="3.1.21.-" evidence="1"/>
<evidence type="ECO:0000313" key="2">
    <source>
        <dbReference type="Proteomes" id="UP001203212"/>
    </source>
</evidence>
<dbReference type="GO" id="GO:0004519">
    <property type="term" value="F:endonuclease activity"/>
    <property type="evidence" value="ECO:0007669"/>
    <property type="project" value="UniProtKB-KW"/>
</dbReference>
<dbReference type="Pfam" id="PF09563">
    <property type="entry name" value="RE_LlaJI"/>
    <property type="match status" value="1"/>
</dbReference>
<sequence>MEHQLYVYHDRSHLSTLPTKIKHELSKHSLLFDKDNSVMFCGMVVDDGAAHVFFPRNTIVSKDDHKLLVSKASQLLQAIYRYSLISNSTKTANDEGSELVGDSQLGLIIELLSDYQRNGLYTHKYAVNVKNIGKPDWNKTISKSIAFMSARGPVYFDIYGKKQNYNQDNEITLIHASVLSFLFERFGWLISDTSTSLTKLRTVGKSHLSKKNQISLIKNEMNNIYSDHDIRLLSNLKRYISSEIGRDSSVEVMGIRSFHVMWEHMLSKVLDNVIEVNNLLPTPAYKILNRDGRVVIINAKRNGQRTDIVVKRPEHEDYCVIDAKYYGAHSIESVPKWGDLVKQFFYVTALKTIVPVHAVVSNAFIFPGNRGPIRSIHMCEQSDGTLIDDVYPPITCYYICPHDVISTYLKSQKLKNQPYWYSQVTLTTS</sequence>
<dbReference type="EMBL" id="JAKILK010000020">
    <property type="protein sequence ID" value="MCL1118910.1"/>
    <property type="molecule type" value="Genomic_DNA"/>
</dbReference>
<keyword evidence="1" id="KW-0540">Nuclease</keyword>
<gene>
    <name evidence="1" type="ORF">L2689_16935</name>
</gene>
<dbReference type="GO" id="GO:0016787">
    <property type="term" value="F:hydrolase activity"/>
    <property type="evidence" value="ECO:0007669"/>
    <property type="project" value="UniProtKB-KW"/>
</dbReference>
<dbReference type="InterPro" id="IPR018579">
    <property type="entry name" value="Restrct_endonuc_II_LlaJI"/>
</dbReference>
<dbReference type="RefSeq" id="WP_248986393.1">
    <property type="nucleotide sequence ID" value="NZ_JAKILK010000020.1"/>
</dbReference>
<reference evidence="1 2" key="1">
    <citation type="submission" date="2022-01" db="EMBL/GenBank/DDBJ databases">
        <title>Whole genome-based taxonomy of the Shewanellaceae.</title>
        <authorList>
            <person name="Martin-Rodriguez A.J."/>
        </authorList>
    </citation>
    <scope>NUCLEOTIDE SEQUENCE [LARGE SCALE GENOMIC DNA]</scope>
    <source>
        <strain evidence="1 2">JCM 17801</strain>
    </source>
</reference>
<protein>
    <submittedName>
        <fullName evidence="1">LlaJI family restriction endonuclease</fullName>
        <ecNumber evidence="1">3.1.21.-</ecNumber>
    </submittedName>
</protein>
<keyword evidence="2" id="KW-1185">Reference proteome</keyword>
<dbReference type="Proteomes" id="UP001203212">
    <property type="component" value="Unassembled WGS sequence"/>
</dbReference>